<proteinExistence type="predicted"/>
<dbReference type="EMBL" id="GBXM01087578">
    <property type="protein sequence ID" value="JAH20999.1"/>
    <property type="molecule type" value="Transcribed_RNA"/>
</dbReference>
<accession>A0A0E9QVY3</accession>
<evidence type="ECO:0000313" key="1">
    <source>
        <dbReference type="EMBL" id="JAH20999.1"/>
    </source>
</evidence>
<sequence>MNVKQVAGLRY</sequence>
<organism evidence="1">
    <name type="scientific">Anguilla anguilla</name>
    <name type="common">European freshwater eel</name>
    <name type="synonym">Muraena anguilla</name>
    <dbReference type="NCBI Taxonomy" id="7936"/>
    <lineage>
        <taxon>Eukaryota</taxon>
        <taxon>Metazoa</taxon>
        <taxon>Chordata</taxon>
        <taxon>Craniata</taxon>
        <taxon>Vertebrata</taxon>
        <taxon>Euteleostomi</taxon>
        <taxon>Actinopterygii</taxon>
        <taxon>Neopterygii</taxon>
        <taxon>Teleostei</taxon>
        <taxon>Anguilliformes</taxon>
        <taxon>Anguillidae</taxon>
        <taxon>Anguilla</taxon>
    </lineage>
</organism>
<reference evidence="1" key="2">
    <citation type="journal article" date="2015" name="Fish Shellfish Immunol.">
        <title>Early steps in the European eel (Anguilla anguilla)-Vibrio vulnificus interaction in the gills: Role of the RtxA13 toxin.</title>
        <authorList>
            <person name="Callol A."/>
            <person name="Pajuelo D."/>
            <person name="Ebbesson L."/>
            <person name="Teles M."/>
            <person name="MacKenzie S."/>
            <person name="Amaro C."/>
        </authorList>
    </citation>
    <scope>NUCLEOTIDE SEQUENCE</scope>
</reference>
<reference evidence="1" key="1">
    <citation type="submission" date="2014-11" db="EMBL/GenBank/DDBJ databases">
        <authorList>
            <person name="Amaro Gonzalez C."/>
        </authorList>
    </citation>
    <scope>NUCLEOTIDE SEQUENCE</scope>
</reference>
<protein>
    <submittedName>
        <fullName evidence="1">Uncharacterized protein</fullName>
    </submittedName>
</protein>
<name>A0A0E9QVY3_ANGAN</name>